<evidence type="ECO:0000256" key="4">
    <source>
        <dbReference type="ARBA" id="ARBA00022452"/>
    </source>
</evidence>
<dbReference type="EMBL" id="JAGTJJ010000008">
    <property type="protein sequence ID" value="MDC3982465.1"/>
    <property type="molecule type" value="Genomic_DNA"/>
</dbReference>
<keyword evidence="3" id="KW-0813">Transport</keyword>
<comment type="subcellular location">
    <subcellularLocation>
        <location evidence="2">Cell outer membrane</location>
        <topology evidence="2">Multi-pass membrane protein</topology>
    </subcellularLocation>
    <subcellularLocation>
        <location evidence="1">Membrane</location>
        <topology evidence="1">Single-pass membrane protein</topology>
    </subcellularLocation>
</comment>
<comment type="caution">
    <text evidence="16">The sequence shown here is derived from an EMBL/GenBank/DDBJ whole genome shotgun (WGS) entry which is preliminary data.</text>
</comment>
<keyword evidence="11" id="KW-0998">Cell outer membrane</keyword>
<evidence type="ECO:0000256" key="13">
    <source>
        <dbReference type="SAM" id="MobiDB-lite"/>
    </source>
</evidence>
<feature type="chain" id="PRO_5040895829" evidence="14">
    <location>
        <begin position="27"/>
        <end position="889"/>
    </location>
</feature>
<dbReference type="PANTHER" id="PTHR30069:SF29">
    <property type="entry name" value="HEMOGLOBIN AND HEMOGLOBIN-HAPTOGLOBIN-BINDING PROTEIN 1-RELATED"/>
    <property type="match status" value="1"/>
</dbReference>
<dbReference type="GO" id="GO:0009279">
    <property type="term" value="C:cell outer membrane"/>
    <property type="evidence" value="ECO:0007669"/>
    <property type="project" value="UniProtKB-SubCell"/>
</dbReference>
<dbReference type="GO" id="GO:0044718">
    <property type="term" value="P:siderophore transmembrane transport"/>
    <property type="evidence" value="ECO:0007669"/>
    <property type="project" value="TreeGrafter"/>
</dbReference>
<dbReference type="AlphaFoldDB" id="A0A9X3X480"/>
<dbReference type="PANTHER" id="PTHR30069">
    <property type="entry name" value="TONB-DEPENDENT OUTER MEMBRANE RECEPTOR"/>
    <property type="match status" value="1"/>
</dbReference>
<evidence type="ECO:0000256" key="5">
    <source>
        <dbReference type="ARBA" id="ARBA00022692"/>
    </source>
</evidence>
<dbReference type="NCBIfam" id="TIGR01352">
    <property type="entry name" value="tonB_Cterm"/>
    <property type="match status" value="1"/>
</dbReference>
<organism evidence="16 17">
    <name type="scientific">Polyangium jinanense</name>
    <dbReference type="NCBI Taxonomy" id="2829994"/>
    <lineage>
        <taxon>Bacteria</taxon>
        <taxon>Pseudomonadati</taxon>
        <taxon>Myxococcota</taxon>
        <taxon>Polyangia</taxon>
        <taxon>Polyangiales</taxon>
        <taxon>Polyangiaceae</taxon>
        <taxon>Polyangium</taxon>
    </lineage>
</organism>
<dbReference type="Gene3D" id="2.170.130.10">
    <property type="entry name" value="TonB-dependent receptor, plug domain"/>
    <property type="match status" value="1"/>
</dbReference>
<dbReference type="InterPro" id="IPR039426">
    <property type="entry name" value="TonB-dep_rcpt-like"/>
</dbReference>
<evidence type="ECO:0000256" key="10">
    <source>
        <dbReference type="ARBA" id="ARBA00023170"/>
    </source>
</evidence>
<keyword evidence="10 16" id="KW-0675">Receptor</keyword>
<evidence type="ECO:0000256" key="7">
    <source>
        <dbReference type="ARBA" id="ARBA00022989"/>
    </source>
</evidence>
<dbReference type="Gene3D" id="2.40.170.20">
    <property type="entry name" value="TonB-dependent receptor, beta-barrel domain"/>
    <property type="match status" value="1"/>
</dbReference>
<evidence type="ECO:0000313" key="16">
    <source>
        <dbReference type="EMBL" id="MDC3982465.1"/>
    </source>
</evidence>
<dbReference type="InterPro" id="IPR006260">
    <property type="entry name" value="TonB/TolA_C"/>
</dbReference>
<keyword evidence="4" id="KW-1134">Transmembrane beta strand</keyword>
<keyword evidence="9 12" id="KW-0472">Membrane</keyword>
<dbReference type="GO" id="GO:0015344">
    <property type="term" value="F:siderophore uptake transmembrane transporter activity"/>
    <property type="evidence" value="ECO:0007669"/>
    <property type="project" value="TreeGrafter"/>
</dbReference>
<evidence type="ECO:0000256" key="1">
    <source>
        <dbReference type="ARBA" id="ARBA00004167"/>
    </source>
</evidence>
<proteinExistence type="inferred from homology"/>
<reference evidence="16 17" key="1">
    <citation type="submission" date="2021-04" db="EMBL/GenBank/DDBJ databases">
        <title>Genome analysis of Polyangium sp.</title>
        <authorList>
            <person name="Li Y."/>
            <person name="Wang J."/>
        </authorList>
    </citation>
    <scope>NUCLEOTIDE SEQUENCE [LARGE SCALE GENOMIC DNA]</scope>
    <source>
        <strain evidence="16 17">SDU14</strain>
    </source>
</reference>
<evidence type="ECO:0000256" key="2">
    <source>
        <dbReference type="ARBA" id="ARBA00004571"/>
    </source>
</evidence>
<keyword evidence="7" id="KW-1133">Transmembrane helix</keyword>
<keyword evidence="5" id="KW-0812">Transmembrane</keyword>
<dbReference type="InterPro" id="IPR037066">
    <property type="entry name" value="Plug_dom_sf"/>
</dbReference>
<keyword evidence="6 14" id="KW-0732">Signal</keyword>
<dbReference type="Pfam" id="PF03544">
    <property type="entry name" value="TonB_C"/>
    <property type="match status" value="1"/>
</dbReference>
<keyword evidence="8 12" id="KW-0798">TonB box</keyword>
<dbReference type="Gene3D" id="3.30.1150.10">
    <property type="match status" value="1"/>
</dbReference>
<evidence type="ECO:0000256" key="6">
    <source>
        <dbReference type="ARBA" id="ARBA00022729"/>
    </source>
</evidence>
<sequence length="889" mass="96089">MRFVLSRWSHAIALAAGLLATRPAFAQPPAAPKAPSGQANVTLPTVVEHVDAVYPPDKLAQGIDTTVEVLVTVERNGTVGDAQIAVSGGEAFDDAALAAVRRWRFSPATRDGVPIRARIRVPFHFAPEPHPPVPVPPGVPTDTTPPDAAPPPGPPAPAEKSPPADKPPPDKHPHSHGEQPAELDSGLALPHAVAEPGKPIEIHVQGRPNPPRRGASDFRLGRAVLDSAPRPTTADLLKSAPGFHVMRPEGDAVAQRVYLRGFDADHGQDIQFTVGGTIPINQPSHIHGQGYADLNVLIPETVRSVRVLEGVYDPHQGDFAVAGSVDFDLGVEERGVHATASYGSFNTKRLVAIFAPAGQSEETFGAAVVRTTDGFGDGVRGSISGGFTGQYRFELPGDLSALVHLSAYGARSSAAGVLRRDDIDRRIIAFYDAYPDTSARSQSAAATRTQASVSLQRTGDDNSEASFGLWGAYATYRSRLNFTGYTQRSRLRPTWAGRGDLIEQSNDDGGFGARASYRTRRYEAASWLKAQLTLGADAEAHSIEQAQNLLEAPQNETWDRRVDATVRSLRIGAFADALFTFSRWARLRGGLRADLISFDIDDRLGNQIPAFREETHFVGYRRTAAGIAWGPRATLEVDPLPSLRLFAAYGRGYRSPQARQLEEGEQAPFATVHSYEAGARVQYERARLSATLVAYETRLSYDLAFDAEEGRLERIGPTTRRGLVAYLQANPLTGFNASISATFVRATLDSPPPPTPENPTPPYVEGQSLPFVPPVVVRTDVSYRKTLGTFLGKPLVARAGYGATFLSPRPLPYAQEARPVFVVDASLGLRRDFVEVGVDATNLLNARYADTEYVFVSDWRTSDIPSYLPARHISAGSPLTILGNLTFHL</sequence>
<protein>
    <submittedName>
        <fullName evidence="16">TonB-dependent receptor</fullName>
    </submittedName>
</protein>
<dbReference type="PROSITE" id="PS52015">
    <property type="entry name" value="TONB_CTD"/>
    <property type="match status" value="1"/>
</dbReference>
<evidence type="ECO:0000256" key="8">
    <source>
        <dbReference type="ARBA" id="ARBA00023077"/>
    </source>
</evidence>
<comment type="similarity">
    <text evidence="12">Belongs to the TonB-dependent receptor family.</text>
</comment>
<dbReference type="InterPro" id="IPR000531">
    <property type="entry name" value="Beta-barrel_TonB"/>
</dbReference>
<evidence type="ECO:0000256" key="11">
    <source>
        <dbReference type="ARBA" id="ARBA00023237"/>
    </source>
</evidence>
<dbReference type="Proteomes" id="UP001151081">
    <property type="component" value="Unassembled WGS sequence"/>
</dbReference>
<dbReference type="SUPFAM" id="SSF74653">
    <property type="entry name" value="TolA/TonB C-terminal domain"/>
    <property type="match status" value="1"/>
</dbReference>
<feature type="compositionally biased region" description="Pro residues" evidence="13">
    <location>
        <begin position="147"/>
        <end position="157"/>
    </location>
</feature>
<feature type="domain" description="TonB C-terminal" evidence="15">
    <location>
        <begin position="39"/>
        <end position="134"/>
    </location>
</feature>
<dbReference type="Pfam" id="PF00593">
    <property type="entry name" value="TonB_dep_Rec_b-barrel"/>
    <property type="match status" value="1"/>
</dbReference>
<dbReference type="InterPro" id="IPR012910">
    <property type="entry name" value="Plug_dom"/>
</dbReference>
<feature type="region of interest" description="Disordered" evidence="13">
    <location>
        <begin position="126"/>
        <end position="183"/>
    </location>
</feature>
<evidence type="ECO:0000256" key="12">
    <source>
        <dbReference type="RuleBase" id="RU003357"/>
    </source>
</evidence>
<feature type="signal peptide" evidence="14">
    <location>
        <begin position="1"/>
        <end position="26"/>
    </location>
</feature>
<feature type="compositionally biased region" description="Pro residues" evidence="13">
    <location>
        <begin position="128"/>
        <end position="139"/>
    </location>
</feature>
<accession>A0A9X3X480</accession>
<evidence type="ECO:0000256" key="3">
    <source>
        <dbReference type="ARBA" id="ARBA00022448"/>
    </source>
</evidence>
<evidence type="ECO:0000313" key="17">
    <source>
        <dbReference type="Proteomes" id="UP001151081"/>
    </source>
</evidence>
<evidence type="ECO:0000256" key="9">
    <source>
        <dbReference type="ARBA" id="ARBA00023136"/>
    </source>
</evidence>
<keyword evidence="17" id="KW-1185">Reference proteome</keyword>
<evidence type="ECO:0000256" key="14">
    <source>
        <dbReference type="SAM" id="SignalP"/>
    </source>
</evidence>
<dbReference type="InterPro" id="IPR037682">
    <property type="entry name" value="TonB_C"/>
</dbReference>
<name>A0A9X3X480_9BACT</name>
<dbReference type="Pfam" id="PF07715">
    <property type="entry name" value="Plug"/>
    <property type="match status" value="1"/>
</dbReference>
<evidence type="ECO:0000259" key="15">
    <source>
        <dbReference type="PROSITE" id="PS52015"/>
    </source>
</evidence>
<gene>
    <name evidence="16" type="ORF">KEG57_18260</name>
</gene>
<feature type="compositionally biased region" description="Basic and acidic residues" evidence="13">
    <location>
        <begin position="167"/>
        <end position="179"/>
    </location>
</feature>
<dbReference type="SUPFAM" id="SSF56935">
    <property type="entry name" value="Porins"/>
    <property type="match status" value="1"/>
</dbReference>
<dbReference type="InterPro" id="IPR036942">
    <property type="entry name" value="Beta-barrel_TonB_sf"/>
</dbReference>